<dbReference type="PANTHER" id="PTHR13593">
    <property type="match status" value="1"/>
</dbReference>
<dbReference type="GO" id="GO:0008081">
    <property type="term" value="F:phosphoric diester hydrolase activity"/>
    <property type="evidence" value="ECO:0007669"/>
    <property type="project" value="InterPro"/>
</dbReference>
<dbReference type="GO" id="GO:0006629">
    <property type="term" value="P:lipid metabolic process"/>
    <property type="evidence" value="ECO:0007669"/>
    <property type="project" value="InterPro"/>
</dbReference>
<evidence type="ECO:0008006" key="4">
    <source>
        <dbReference type="Google" id="ProtNLM"/>
    </source>
</evidence>
<dbReference type="EMBL" id="JAPDFR010000007">
    <property type="protein sequence ID" value="KAK0384957.1"/>
    <property type="molecule type" value="Genomic_DNA"/>
</dbReference>
<evidence type="ECO:0000256" key="1">
    <source>
        <dbReference type="SAM" id="SignalP"/>
    </source>
</evidence>
<comment type="caution">
    <text evidence="2">The sequence shown here is derived from an EMBL/GenBank/DDBJ whole genome shotgun (WGS) entry which is preliminary data.</text>
</comment>
<dbReference type="Gene3D" id="3.20.20.190">
    <property type="entry name" value="Phosphatidylinositol (PI) phosphodiesterase"/>
    <property type="match status" value="1"/>
</dbReference>
<protein>
    <recommendedName>
        <fullName evidence="4">PLC-like phosphodiesterase</fullName>
    </recommendedName>
</protein>
<dbReference type="AlphaFoldDB" id="A0AA39GF61"/>
<evidence type="ECO:0000313" key="2">
    <source>
        <dbReference type="EMBL" id="KAK0384957.1"/>
    </source>
</evidence>
<feature type="signal peptide" evidence="1">
    <location>
        <begin position="1"/>
        <end position="21"/>
    </location>
</feature>
<gene>
    <name evidence="2" type="ORF">NLU13_7435</name>
</gene>
<accession>A0AA39GF61</accession>
<dbReference type="InterPro" id="IPR017946">
    <property type="entry name" value="PLC-like_Pdiesterase_TIM-brl"/>
</dbReference>
<sequence>MVRITKIVAIFLLTAAQEALSAPVDNENAVLNGTNSELGAVSQPEFAEGTNSAASSDELVPGEERAVSVGNELQDREEKSGNTRRITLINATPYRWVRQSMSQYQIPDWNDAWPEYIESGDAFVAESNRYEGKYGRDTGGEVQYKLEGTCEDMGFEIKYNPGRAKLPDVRIKYLGALQTRWTPKGSEVNLGAYVVTGGVNWLLAGPENDFRSTNTPIGWMQEQIKDIGQYPLNQIVVPRAHHTGMNQGRTGVGVVYDETTLTQTRYPYVQMRDGGARVLDFRPYERSSNKMSAGHFSVIANLHHGMIGITLQEIINDINQFLEENPGEMVILDLHDKESWVGWSSYRFLQSRKFRPFEPENMRRLFKELEGLKNRFNLSTNAVDVHTRPLNDFIGDGKSAVLIHIPDRWAKDKSFPGAENGYVSNRNFPRTGYWSDTDAANQLQAEQTTTLSLKKNSRGGQIHDSQWVLRLATVQYIFPVLSLTDLARAAWGRMYGGIWNGSNDQVYPNWISLDAYQTEDARNLVMLMNRCLVARKCGKLGGKVPEAADLELPACKAKAAAEATAKGQSKPKTTP</sequence>
<evidence type="ECO:0000313" key="3">
    <source>
        <dbReference type="Proteomes" id="UP001175261"/>
    </source>
</evidence>
<dbReference type="Proteomes" id="UP001175261">
    <property type="component" value="Unassembled WGS sequence"/>
</dbReference>
<proteinExistence type="predicted"/>
<name>A0AA39GF61_SARSR</name>
<dbReference type="SUPFAM" id="SSF51695">
    <property type="entry name" value="PLC-like phosphodiesterases"/>
    <property type="match status" value="1"/>
</dbReference>
<dbReference type="InterPro" id="IPR051057">
    <property type="entry name" value="PI-PLC_domain"/>
</dbReference>
<reference evidence="2" key="1">
    <citation type="submission" date="2022-10" db="EMBL/GenBank/DDBJ databases">
        <title>Determination and structural analysis of whole genome sequence of Sarocladium strictum F4-1.</title>
        <authorList>
            <person name="Hu L."/>
            <person name="Jiang Y."/>
        </authorList>
    </citation>
    <scope>NUCLEOTIDE SEQUENCE</scope>
    <source>
        <strain evidence="2">F4-1</strain>
    </source>
</reference>
<dbReference type="PROSITE" id="PS50007">
    <property type="entry name" value="PIPLC_X_DOMAIN"/>
    <property type="match status" value="1"/>
</dbReference>
<keyword evidence="3" id="KW-1185">Reference proteome</keyword>
<dbReference type="PANTHER" id="PTHR13593:SF143">
    <property type="entry name" value="PHOSPHATIDYLINOSITOL-SPECIFIC PHOSPHOLIPASE C X DOMAIN-CONTAINING PROTEIN"/>
    <property type="match status" value="1"/>
</dbReference>
<organism evidence="2 3">
    <name type="scientific">Sarocladium strictum</name>
    <name type="common">Black bundle disease fungus</name>
    <name type="synonym">Acremonium strictum</name>
    <dbReference type="NCBI Taxonomy" id="5046"/>
    <lineage>
        <taxon>Eukaryota</taxon>
        <taxon>Fungi</taxon>
        <taxon>Dikarya</taxon>
        <taxon>Ascomycota</taxon>
        <taxon>Pezizomycotina</taxon>
        <taxon>Sordariomycetes</taxon>
        <taxon>Hypocreomycetidae</taxon>
        <taxon>Hypocreales</taxon>
        <taxon>Sarocladiaceae</taxon>
        <taxon>Sarocladium</taxon>
    </lineage>
</organism>
<keyword evidence="1" id="KW-0732">Signal</keyword>
<feature type="chain" id="PRO_5041310925" description="PLC-like phosphodiesterase" evidence="1">
    <location>
        <begin position="22"/>
        <end position="575"/>
    </location>
</feature>